<keyword evidence="2" id="KW-0479">Metal-binding</keyword>
<evidence type="ECO:0000256" key="1">
    <source>
        <dbReference type="ARBA" id="ARBA00022485"/>
    </source>
</evidence>
<dbReference type="PATRIC" id="fig|1609969.3.peg.189"/>
<dbReference type="PANTHER" id="PTHR10849">
    <property type="entry name" value="NADH DEHYDROGENASE UBIQUINONE IRON-SULFUR PROTEIN 8, MITOCHONDRIAL"/>
    <property type="match status" value="1"/>
</dbReference>
<accession>A0A0F0CVA8</accession>
<dbReference type="SUPFAM" id="SSF46548">
    <property type="entry name" value="alpha-helical ferredoxin"/>
    <property type="match status" value="1"/>
</dbReference>
<dbReference type="InterPro" id="IPR010226">
    <property type="entry name" value="NADH_quinone_OxRdtase_chainI"/>
</dbReference>
<gene>
    <name evidence="7" type="ORF">OMAG_000153</name>
</gene>
<dbReference type="EMBL" id="JYNY01000032">
    <property type="protein sequence ID" value="KJJ85969.1"/>
    <property type="molecule type" value="Genomic_DNA"/>
</dbReference>
<evidence type="ECO:0000259" key="6">
    <source>
        <dbReference type="PROSITE" id="PS51379"/>
    </source>
</evidence>
<proteinExistence type="predicted"/>
<evidence type="ECO:0000313" key="7">
    <source>
        <dbReference type="EMBL" id="KJJ85969.1"/>
    </source>
</evidence>
<keyword evidence="1" id="KW-0004">4Fe-4S</keyword>
<dbReference type="AlphaFoldDB" id="A0A0F0CVA8"/>
<name>A0A0F0CVA8_9BACT</name>
<dbReference type="GO" id="GO:0046872">
    <property type="term" value="F:metal ion binding"/>
    <property type="evidence" value="ECO:0007669"/>
    <property type="project" value="UniProtKB-KW"/>
</dbReference>
<feature type="domain" description="4Fe-4S ferredoxin-type" evidence="6">
    <location>
        <begin position="36"/>
        <end position="65"/>
    </location>
</feature>
<keyword evidence="3" id="KW-0677">Repeat</keyword>
<evidence type="ECO:0000256" key="5">
    <source>
        <dbReference type="ARBA" id="ARBA00023014"/>
    </source>
</evidence>
<dbReference type="InterPro" id="IPR017900">
    <property type="entry name" value="4Fe4S_Fe_S_CS"/>
</dbReference>
<dbReference type="Pfam" id="PF13187">
    <property type="entry name" value="Fer4_9"/>
    <property type="match status" value="1"/>
</dbReference>
<keyword evidence="4" id="KW-0408">Iron</keyword>
<organism evidence="7 8">
    <name type="scientific">Candidatus Omnitrophus magneticus</name>
    <dbReference type="NCBI Taxonomy" id="1609969"/>
    <lineage>
        <taxon>Bacteria</taxon>
        <taxon>Pseudomonadati</taxon>
        <taxon>Candidatus Omnitrophota</taxon>
        <taxon>Candidatus Omnitrophus</taxon>
    </lineage>
</organism>
<evidence type="ECO:0000256" key="3">
    <source>
        <dbReference type="ARBA" id="ARBA00022737"/>
    </source>
</evidence>
<evidence type="ECO:0000256" key="2">
    <source>
        <dbReference type="ARBA" id="ARBA00022723"/>
    </source>
</evidence>
<evidence type="ECO:0000256" key="4">
    <source>
        <dbReference type="ARBA" id="ARBA00023004"/>
    </source>
</evidence>
<reference evidence="7 8" key="1">
    <citation type="submission" date="2015-02" db="EMBL/GenBank/DDBJ databases">
        <title>Single-cell genomics of uncultivated deep-branching MTB reveals a conserved set of magnetosome genes.</title>
        <authorList>
            <person name="Kolinko S."/>
            <person name="Richter M."/>
            <person name="Glockner F.O."/>
            <person name="Brachmann A."/>
            <person name="Schuler D."/>
        </authorList>
    </citation>
    <scope>NUCLEOTIDE SEQUENCE [LARGE SCALE GENOMIC DNA]</scope>
    <source>
        <strain evidence="7">SKK-01</strain>
    </source>
</reference>
<comment type="caution">
    <text evidence="7">The sequence shown here is derived from an EMBL/GenBank/DDBJ whole genome shotgun (WGS) entry which is preliminary data.</text>
</comment>
<feature type="domain" description="4Fe-4S ferredoxin-type" evidence="6">
    <location>
        <begin position="67"/>
        <end position="96"/>
    </location>
</feature>
<keyword evidence="8" id="KW-1185">Reference proteome</keyword>
<dbReference type="PROSITE" id="PS00198">
    <property type="entry name" value="4FE4S_FER_1"/>
    <property type="match status" value="1"/>
</dbReference>
<dbReference type="GO" id="GO:0016020">
    <property type="term" value="C:membrane"/>
    <property type="evidence" value="ECO:0007669"/>
    <property type="project" value="InterPro"/>
</dbReference>
<dbReference type="GO" id="GO:0051539">
    <property type="term" value="F:4 iron, 4 sulfur cluster binding"/>
    <property type="evidence" value="ECO:0007669"/>
    <property type="project" value="UniProtKB-KW"/>
</dbReference>
<keyword evidence="5" id="KW-0411">Iron-sulfur</keyword>
<dbReference type="GO" id="GO:0016651">
    <property type="term" value="F:oxidoreductase activity, acting on NAD(P)H"/>
    <property type="evidence" value="ECO:0007669"/>
    <property type="project" value="InterPro"/>
</dbReference>
<dbReference type="InterPro" id="IPR017896">
    <property type="entry name" value="4Fe4S_Fe-S-bd"/>
</dbReference>
<dbReference type="Proteomes" id="UP000033428">
    <property type="component" value="Unassembled WGS sequence"/>
</dbReference>
<sequence length="112" mass="12850">MSIFSMTKIILKSLFNKPATTRYPFVPIKRHPKMRGALEIEISSCIFCGLCQKKCLTAALIVDRNQKTWEIDRLSCISCGNCVEVCPKKCLKLLSSYTPPVYKKEKEIYRNV</sequence>
<dbReference type="PROSITE" id="PS51379">
    <property type="entry name" value="4FE4S_FER_2"/>
    <property type="match status" value="2"/>
</dbReference>
<dbReference type="Gene3D" id="3.30.70.3270">
    <property type="match status" value="2"/>
</dbReference>
<evidence type="ECO:0000313" key="8">
    <source>
        <dbReference type="Proteomes" id="UP000033428"/>
    </source>
</evidence>
<protein>
    <submittedName>
        <fullName evidence="7">Ech hydrogenase subunit F</fullName>
    </submittedName>
</protein>